<evidence type="ECO:0000313" key="5">
    <source>
        <dbReference type="Proteomes" id="UP000077786"/>
    </source>
</evidence>
<dbReference type="PANTHER" id="PTHR42834">
    <property type="entry name" value="ENDONUCLEASE/EXONUCLEASE/PHOSPHATASE FAMILY PROTEIN (AFU_ORTHOLOGUE AFUA_3G09210)"/>
    <property type="match status" value="1"/>
</dbReference>
<dbReference type="PATRIC" id="fig|38307.3.peg.690"/>
<evidence type="ECO:0000259" key="2">
    <source>
        <dbReference type="Pfam" id="PF03372"/>
    </source>
</evidence>
<protein>
    <submittedName>
        <fullName evidence="4">Membrane protein</fullName>
    </submittedName>
</protein>
<dbReference type="InterPro" id="IPR036844">
    <property type="entry name" value="Hint_dom_sf"/>
</dbReference>
<dbReference type="SUPFAM" id="SSF51294">
    <property type="entry name" value="Hedgehog/intein (Hint) domain"/>
    <property type="match status" value="1"/>
</dbReference>
<proteinExistence type="predicted"/>
<dbReference type="CDD" id="cd04486">
    <property type="entry name" value="YhcR_OBF_like"/>
    <property type="match status" value="1"/>
</dbReference>
<dbReference type="Proteomes" id="UP000077786">
    <property type="component" value="Unassembled WGS sequence"/>
</dbReference>
<dbReference type="Pfam" id="PF03372">
    <property type="entry name" value="Exo_endo_phos"/>
    <property type="match status" value="1"/>
</dbReference>
<dbReference type="SUPFAM" id="SSF56219">
    <property type="entry name" value="DNase I-like"/>
    <property type="match status" value="1"/>
</dbReference>
<dbReference type="Gene3D" id="2.170.16.10">
    <property type="entry name" value="Hedgehog/Intein (Hint) domain"/>
    <property type="match status" value="1"/>
</dbReference>
<sequence>MASNLLINEFMFNPSASGDPNEFIEVKGDADTDYSEWSLIVVDGDGSVAGKIDNVFQLGTTNSAGYWVTPYQTNALQNGTQTVLLVKNFTGKAGDDLDTANGGTFTSTPWSEIGDTIAVSDGGSGDPTYAGAPVLTGKLIAGASRIPDGTDTNSASDWAIDDPSLAGIKGYGTTAAAGTVLVTPGAANDGSATGGSGTGTNTGGSDTGTGGSSGSDTGSGTGTGTGSETGGSSSGGTSTTPQTLTIQQINGVGYYSPYAGASVTTTGVVTAIDTNGSIGFWVQQASKDKDSIGSTGIFVYAGKTATLPTVGETVTITGTVTNYSGTSWSKSLTLPEINLVSYTDTGATYAEIAPTVIGQGGLTVPAASYLGDLEQAIDLNKSTASLSPDTNALDFYRNLIGQVITLHDVVATGATASNATWVVPDNGNGLLTPTGALQSTESSINTQRVEIYYDSGVTPGSAISAEVGDKLGDITGVLTYYNGVYELIPTTQVTVIHTETPAPVTTFHKDEQNLLVSDYNIENFNALDPANADRLAQVAKIIVQNLDNPDVLAIQEIQDDSGTTSDGTVSAEQNLAALVKAIADAGGPTYSWAQVDPANNTQGGVTGGNIRSVFLYNADRVTLKEPVTTIGSEELSGTFKNTRLPLVGTFEFNGKDVTLINVHLSSQAGSSELYGATQPPVNHGGTTATVNNRIAQAQYITNYVQNQLSSDPTAKIGILGDFNDVAWSDANQVYANAGLTDMETKEDASNRYTYIYEGNAQSLDHTIGTDGFANAGQFQTLHINTGQLDGESDHDPSLTLLEMTDYSATSGAALSDVALTNSQTAAVHSGSTASNISVGDGSRLALYAGSTTKNIHLASGAKVDLPELAWSSGTTATLTDPSTLEISNGTDTYTIALDSDYAADFFTVQSDSTGGTLLLAEGTPCYCRGTLILTNRGEIPVEQLEIGDLVQTRSNGLRAIHWIGRRSYSGTFANGNRDILPVIFRSGSLGNNLPQQDLSVSPLHAMYLDGVLIPAVALVNGTSILQAERMDEVAYFHIELESHDVIFANGAESETFVDDSSRGMFHNASEYDALYPAAAQAQARYCAPRVEEGAQLATIRTRLNALSTKTRVATGALEGFLDVVTHTHIEGWARVPGSTDAVRLQILDNGVVLGEVTTAMARPDVGGACGFRFNIPGGLSPLDRHVLEVRRATDHAPLGNTPWMMDQMEQKIPQAVLAPSPVAPLEGFVDIATRNRISGWATNPANPEDGVTLQIVDNGVVLASIVANGRRPDVAKSGRPLLCGFDVILPGGLSPLTRHVLEVRREEDGALLGTPQVLEPVTAFDADMEQTVARAVSAAADEQSGDQVLSFLFGQVEKLRQSRALAASGLAEQSLHAMRRRRGMPTKATTQRKRALVIDSLRPDANRDAGSQAILSHMMALETLGYDVCFVAADQMDMTAPLDSLANVKVQGLPFFASVEDVLRRQLNSFDVVYLHREDIATRYMALVRRNQQKAYVLYSVADLHFLRLARQAAVQGRPELMAKANQVRVAEYRAALQADAVLTHSEAEAAQLRKDLPQAIVHVVPWATPAARTPSTSHDRNGVLFIGNYAHAPNSDAVQWLVHDIMPAVWAMDPTITCTLVGAEMPDSIHAMASDRIRVLGHVQNLDSVLNQARLSVAPLRFGAGIKGKVLESLSAGVPCIMTPVAAEGLALPKSLRGLVQSTTQDMAQQIVALHSAKTLSGIIEAGQTYTSATFSEDAVTTALGMALERKVTFQAAG</sequence>
<evidence type="ECO:0000313" key="4">
    <source>
        <dbReference type="EMBL" id="OAJ67971.1"/>
    </source>
</evidence>
<evidence type="ECO:0000256" key="1">
    <source>
        <dbReference type="SAM" id="MobiDB-lite"/>
    </source>
</evidence>
<feature type="region of interest" description="Disordered" evidence="1">
    <location>
        <begin position="190"/>
        <end position="242"/>
    </location>
</feature>
<feature type="domain" description="Hedgehog/Intein (Hint)" evidence="3">
    <location>
        <begin position="924"/>
        <end position="1059"/>
    </location>
</feature>
<dbReference type="RefSeq" id="WP_064273544.1">
    <property type="nucleotide sequence ID" value="NZ_LUTU01000005.1"/>
</dbReference>
<organism evidence="4 5">
    <name type="scientific">Gluconobacter cerinus</name>
    <dbReference type="NCBI Taxonomy" id="38307"/>
    <lineage>
        <taxon>Bacteria</taxon>
        <taxon>Pseudomonadati</taxon>
        <taxon>Pseudomonadota</taxon>
        <taxon>Alphaproteobacteria</taxon>
        <taxon>Acetobacterales</taxon>
        <taxon>Acetobacteraceae</taxon>
        <taxon>Gluconobacter</taxon>
    </lineage>
</organism>
<dbReference type="GO" id="GO:0003824">
    <property type="term" value="F:catalytic activity"/>
    <property type="evidence" value="ECO:0007669"/>
    <property type="project" value="InterPro"/>
</dbReference>
<name>A0A1B6VL72_9PROT</name>
<dbReference type="Pfam" id="PF13403">
    <property type="entry name" value="Hint_2"/>
    <property type="match status" value="1"/>
</dbReference>
<dbReference type="InterPro" id="IPR028992">
    <property type="entry name" value="Hedgehog/Intein_dom"/>
</dbReference>
<feature type="domain" description="Endonuclease/exonuclease/phosphatase" evidence="2">
    <location>
        <begin position="519"/>
        <end position="775"/>
    </location>
</feature>
<comment type="caution">
    <text evidence="4">The sequence shown here is derived from an EMBL/GenBank/DDBJ whole genome shotgun (WGS) entry which is preliminary data.</text>
</comment>
<dbReference type="Gene3D" id="3.40.50.2000">
    <property type="entry name" value="Glycogen Phosphorylase B"/>
    <property type="match status" value="2"/>
</dbReference>
<dbReference type="SUPFAM" id="SSF53756">
    <property type="entry name" value="UDP-Glycosyltransferase/glycogen phosphorylase"/>
    <property type="match status" value="1"/>
</dbReference>
<accession>A0A1B6VL72</accession>
<gene>
    <name evidence="4" type="ORF">A0123_00671</name>
</gene>
<feature type="compositionally biased region" description="Gly residues" evidence="1">
    <location>
        <begin position="192"/>
        <end position="234"/>
    </location>
</feature>
<dbReference type="InterPro" id="IPR036691">
    <property type="entry name" value="Endo/exonu/phosph_ase_sf"/>
</dbReference>
<dbReference type="PANTHER" id="PTHR42834:SF1">
    <property type="entry name" value="ENDONUCLEASE_EXONUCLEASE_PHOSPHATASE FAMILY PROTEIN (AFU_ORTHOLOGUE AFUA_3G09210)"/>
    <property type="match status" value="1"/>
</dbReference>
<dbReference type="Pfam" id="PF13692">
    <property type="entry name" value="Glyco_trans_1_4"/>
    <property type="match status" value="1"/>
</dbReference>
<dbReference type="EMBL" id="LUTU01000005">
    <property type="protein sequence ID" value="OAJ67971.1"/>
    <property type="molecule type" value="Genomic_DNA"/>
</dbReference>
<evidence type="ECO:0000259" key="3">
    <source>
        <dbReference type="Pfam" id="PF13403"/>
    </source>
</evidence>
<dbReference type="CDD" id="cd03801">
    <property type="entry name" value="GT4_PimA-like"/>
    <property type="match status" value="1"/>
</dbReference>
<dbReference type="InterPro" id="IPR005135">
    <property type="entry name" value="Endo/exonuclease/phosphatase"/>
</dbReference>
<reference evidence="4 5" key="1">
    <citation type="submission" date="2016-03" db="EMBL/GenBank/DDBJ databases">
        <title>Draft genome sequence of Gluconobacter cerinus strain CECT 9110.</title>
        <authorList>
            <person name="Sainz F."/>
            <person name="Mas A."/>
            <person name="Torija M.J."/>
        </authorList>
    </citation>
    <scope>NUCLEOTIDE SEQUENCE [LARGE SCALE GENOMIC DNA]</scope>
    <source>
        <strain evidence="4 5">CECT 9110</strain>
    </source>
</reference>
<dbReference type="Gene3D" id="3.60.10.10">
    <property type="entry name" value="Endonuclease/exonuclease/phosphatase"/>
    <property type="match status" value="1"/>
</dbReference>
<dbReference type="OrthoDB" id="9807209at2"/>